<comment type="similarity">
    <text evidence="2">Belongs to the glycosyltransferase 2 family.</text>
</comment>
<dbReference type="Pfam" id="PF00535">
    <property type="entry name" value="Glycos_transf_2"/>
    <property type="match status" value="1"/>
</dbReference>
<dbReference type="RefSeq" id="WP_015031112.1">
    <property type="nucleotide sequence ID" value="NC_018748.1"/>
</dbReference>
<organism evidence="7 8">
    <name type="scientific">Emticicia oligotrophica (strain DSM 17448 / CIP 109782 / MTCC 6937 / GPTSA100-15)</name>
    <dbReference type="NCBI Taxonomy" id="929562"/>
    <lineage>
        <taxon>Bacteria</taxon>
        <taxon>Pseudomonadati</taxon>
        <taxon>Bacteroidota</taxon>
        <taxon>Cytophagia</taxon>
        <taxon>Cytophagales</taxon>
        <taxon>Leadbetterellaceae</taxon>
        <taxon>Emticicia</taxon>
    </lineage>
</organism>
<comment type="cofactor">
    <cofactor evidence="1">
        <name>Mg(2+)</name>
        <dbReference type="ChEBI" id="CHEBI:18420"/>
    </cofactor>
</comment>
<evidence type="ECO:0000256" key="4">
    <source>
        <dbReference type="ARBA" id="ARBA00022679"/>
    </source>
</evidence>
<evidence type="ECO:0000256" key="3">
    <source>
        <dbReference type="ARBA" id="ARBA00022676"/>
    </source>
</evidence>
<dbReference type="GO" id="GO:0016740">
    <property type="term" value="F:transferase activity"/>
    <property type="evidence" value="ECO:0007669"/>
    <property type="project" value="UniProtKB-KW"/>
</dbReference>
<dbReference type="InterPro" id="IPR001173">
    <property type="entry name" value="Glyco_trans_2-like"/>
</dbReference>
<feature type="domain" description="Glycosyltransferase 2-like" evidence="6">
    <location>
        <begin position="4"/>
        <end position="164"/>
    </location>
</feature>
<dbReference type="PANTHER" id="PTHR48090">
    <property type="entry name" value="UNDECAPRENYL-PHOSPHATE 4-DEOXY-4-FORMAMIDO-L-ARABINOSE TRANSFERASE-RELATED"/>
    <property type="match status" value="1"/>
</dbReference>
<evidence type="ECO:0000313" key="7">
    <source>
        <dbReference type="EMBL" id="AFK05424.1"/>
    </source>
</evidence>
<keyword evidence="8" id="KW-1185">Reference proteome</keyword>
<sequence length="312" mass="36059">MICSIIIRAFNEEKHIGKLISGIQSQLTNHEIEIILVDSGSTDNTVEIAESMGASVISILPEEFSFGFALNKGCEFAKGEILLFASAHVYPVYTHWIDKMIEPFNDSKVALVYGRQIGYEQSKYSEQRLLAKWFPPFSNYNQLHPFSNNANTAIRKALWIEQSYDETLTGLEDLDWASKILKKGYKLVYESEAVIVHIHEETPKKIFNRYYREAIAFKRIVPYAKFGIWDFFYLSITNIISDYYFSIIDGVFLKNIADIPVFRILQFWGTLKGYNHSGNVDNSLRTKFYYPTNFLKKQRPAEISAPKIQYSE</sequence>
<evidence type="ECO:0000313" key="8">
    <source>
        <dbReference type="Proteomes" id="UP000002875"/>
    </source>
</evidence>
<name>A0ABM5N7B5_EMTOG</name>
<accession>A0ABM5N7B5</accession>
<evidence type="ECO:0000256" key="1">
    <source>
        <dbReference type="ARBA" id="ARBA00001946"/>
    </source>
</evidence>
<keyword evidence="4 7" id="KW-0808">Transferase</keyword>
<dbReference type="PANTHER" id="PTHR48090:SF10">
    <property type="entry name" value="GLUCOSYL-3-PHOSPHOGLYCERATE SYNTHASE"/>
    <property type="match status" value="1"/>
</dbReference>
<dbReference type="SUPFAM" id="SSF53448">
    <property type="entry name" value="Nucleotide-diphospho-sugar transferases"/>
    <property type="match status" value="1"/>
</dbReference>
<dbReference type="EMBL" id="CP002961">
    <property type="protein sequence ID" value="AFK05424.1"/>
    <property type="molecule type" value="Genomic_DNA"/>
</dbReference>
<evidence type="ECO:0000256" key="2">
    <source>
        <dbReference type="ARBA" id="ARBA00006739"/>
    </source>
</evidence>
<keyword evidence="5" id="KW-0460">Magnesium</keyword>
<keyword evidence="3" id="KW-0328">Glycosyltransferase</keyword>
<dbReference type="Gene3D" id="3.90.550.10">
    <property type="entry name" value="Spore Coat Polysaccharide Biosynthesis Protein SpsA, Chain A"/>
    <property type="match status" value="1"/>
</dbReference>
<evidence type="ECO:0000259" key="6">
    <source>
        <dbReference type="Pfam" id="PF00535"/>
    </source>
</evidence>
<reference evidence="7 8" key="1">
    <citation type="submission" date="2011-07" db="EMBL/GenBank/DDBJ databases">
        <title>The complete genome of chromosome of Emticicia oligotrophica DSM 17448.</title>
        <authorList>
            <consortium name="US DOE Joint Genome Institute (JGI-PGF)"/>
            <person name="Lucas S."/>
            <person name="Han J."/>
            <person name="Lapidus A."/>
            <person name="Bruce D."/>
            <person name="Goodwin L."/>
            <person name="Pitluck S."/>
            <person name="Peters L."/>
            <person name="Kyrpides N."/>
            <person name="Mavromatis K."/>
            <person name="Ivanova N."/>
            <person name="Ovchinnikova G."/>
            <person name="Teshima H."/>
            <person name="Detter J.C."/>
            <person name="Tapia R."/>
            <person name="Han C."/>
            <person name="Land M."/>
            <person name="Hauser L."/>
            <person name="Markowitz V."/>
            <person name="Cheng J.-F."/>
            <person name="Hugenholtz P."/>
            <person name="Woyke T."/>
            <person name="Wu D."/>
            <person name="Tindall B."/>
            <person name="Pomrenke H."/>
            <person name="Brambilla E."/>
            <person name="Klenk H.-P."/>
            <person name="Eisen J.A."/>
        </authorList>
    </citation>
    <scope>NUCLEOTIDE SEQUENCE [LARGE SCALE GENOMIC DNA]</scope>
    <source>
        <strain evidence="7 8">DSM 17448</strain>
    </source>
</reference>
<gene>
    <name evidence="7" type="ordered locus">Emtol_4301</name>
</gene>
<dbReference type="InterPro" id="IPR050256">
    <property type="entry name" value="Glycosyltransferase_2"/>
</dbReference>
<dbReference type="Proteomes" id="UP000002875">
    <property type="component" value="Chromosome"/>
</dbReference>
<protein>
    <submittedName>
        <fullName evidence="7">Glycosyl transferase family 2</fullName>
    </submittedName>
</protein>
<dbReference type="InterPro" id="IPR029044">
    <property type="entry name" value="Nucleotide-diphossugar_trans"/>
</dbReference>
<proteinExistence type="inferred from homology"/>
<evidence type="ECO:0000256" key="5">
    <source>
        <dbReference type="ARBA" id="ARBA00022842"/>
    </source>
</evidence>